<keyword evidence="1" id="KW-0472">Membrane</keyword>
<dbReference type="RefSeq" id="WP_120273597.1">
    <property type="nucleotide sequence ID" value="NZ_RAPN01000001.1"/>
</dbReference>
<evidence type="ECO:0000313" key="3">
    <source>
        <dbReference type="Proteomes" id="UP000283387"/>
    </source>
</evidence>
<keyword evidence="3" id="KW-1185">Reference proteome</keyword>
<organism evidence="2 3">
    <name type="scientific">Mangrovibacterium diazotrophicum</name>
    <dbReference type="NCBI Taxonomy" id="1261403"/>
    <lineage>
        <taxon>Bacteria</taxon>
        <taxon>Pseudomonadati</taxon>
        <taxon>Bacteroidota</taxon>
        <taxon>Bacteroidia</taxon>
        <taxon>Marinilabiliales</taxon>
        <taxon>Prolixibacteraceae</taxon>
        <taxon>Mangrovibacterium</taxon>
    </lineage>
</organism>
<dbReference type="EMBL" id="RAPN01000001">
    <property type="protein sequence ID" value="RKD92381.1"/>
    <property type="molecule type" value="Genomic_DNA"/>
</dbReference>
<evidence type="ECO:0000256" key="1">
    <source>
        <dbReference type="SAM" id="Phobius"/>
    </source>
</evidence>
<dbReference type="AlphaFoldDB" id="A0A419WA72"/>
<feature type="transmembrane region" description="Helical" evidence="1">
    <location>
        <begin position="314"/>
        <end position="336"/>
    </location>
</feature>
<proteinExistence type="predicted"/>
<accession>A0A419WA72</accession>
<gene>
    <name evidence="2" type="ORF">BC643_2752</name>
</gene>
<protein>
    <submittedName>
        <fullName evidence="2">Uncharacterized protein</fullName>
    </submittedName>
</protein>
<feature type="transmembrane region" description="Helical" evidence="1">
    <location>
        <begin position="282"/>
        <end position="308"/>
    </location>
</feature>
<name>A0A419WA72_9BACT</name>
<feature type="transmembrane region" description="Helical" evidence="1">
    <location>
        <begin position="7"/>
        <end position="30"/>
    </location>
</feature>
<feature type="transmembrane region" description="Helical" evidence="1">
    <location>
        <begin position="409"/>
        <end position="428"/>
    </location>
</feature>
<reference evidence="2 3" key="1">
    <citation type="submission" date="2018-09" db="EMBL/GenBank/DDBJ databases">
        <title>Genomic Encyclopedia of Archaeal and Bacterial Type Strains, Phase II (KMG-II): from individual species to whole genera.</title>
        <authorList>
            <person name="Goeker M."/>
        </authorList>
    </citation>
    <scope>NUCLEOTIDE SEQUENCE [LARGE SCALE GENOMIC DNA]</scope>
    <source>
        <strain evidence="2 3">DSM 27148</strain>
    </source>
</reference>
<keyword evidence="1" id="KW-0812">Transmembrane</keyword>
<feature type="transmembrane region" description="Helical" evidence="1">
    <location>
        <begin position="208"/>
        <end position="230"/>
    </location>
</feature>
<sequence length="429" mass="49766">MEALKKILYAIGLIILSPILLPVAFIVVIGCSIFEAIDFSVNLISPIFKKKPPDVVGCPVERNSLQSFLPLFSPLILSFSTIFLFPDKQYLDIQNNKNLEFNSYFNIEIINNTLSELKLDNSSAIHIEFDAYPDTIEAINLDYSIKKIIQTNDTLCRVIIQNLNISKFSKAHINIGFQKNNVITSNIISNKIRIGKSTFLRGTQVSKILIYIQFFLLTGYSFYYFIYLISRLVKVRTWIKSLAETDQKRYKKNIFKGEISLLNSYFKHEINRLPPRILEYSVTNITISVLFVLFMLLISLLELITIFYQSTNLINISIIMTVSIICLLIMIVRNVLIIHSYNSWLQYHQSRFLSFGDKLEQEKSILEQNKFHRYLSNGELYEAIKIDPVNFPRVELYSMSHFKMNFHKSVLFIMVLILVIKLIGLVIIF</sequence>
<evidence type="ECO:0000313" key="2">
    <source>
        <dbReference type="EMBL" id="RKD92381.1"/>
    </source>
</evidence>
<dbReference type="Proteomes" id="UP000283387">
    <property type="component" value="Unassembled WGS sequence"/>
</dbReference>
<comment type="caution">
    <text evidence="2">The sequence shown here is derived from an EMBL/GenBank/DDBJ whole genome shotgun (WGS) entry which is preliminary data.</text>
</comment>
<keyword evidence="1" id="KW-1133">Transmembrane helix</keyword>
<dbReference type="PROSITE" id="PS51257">
    <property type="entry name" value="PROKAR_LIPOPROTEIN"/>
    <property type="match status" value="1"/>
</dbReference>